<dbReference type="Gene3D" id="1.25.40.10">
    <property type="entry name" value="Tetratricopeptide repeat domain"/>
    <property type="match status" value="1"/>
</dbReference>
<dbReference type="Proteomes" id="UP000286732">
    <property type="component" value="Unassembled WGS sequence"/>
</dbReference>
<feature type="domain" description="Co-chaperone DjlA N-terminal" evidence="4">
    <location>
        <begin position="778"/>
        <end position="824"/>
    </location>
</feature>
<dbReference type="Gene3D" id="3.40.50.720">
    <property type="entry name" value="NAD(P)-binding Rossmann-like Domain"/>
    <property type="match status" value="2"/>
</dbReference>
<dbReference type="InterPro" id="IPR050721">
    <property type="entry name" value="Trk_Ktr_HKT_K-transport"/>
</dbReference>
<feature type="domain" description="RCK N-terminal" evidence="3">
    <location>
        <begin position="138"/>
        <end position="231"/>
    </location>
</feature>
<dbReference type="Pfam" id="PF05099">
    <property type="entry name" value="TerB"/>
    <property type="match status" value="1"/>
</dbReference>
<accession>A0A432GAJ8</accession>
<dbReference type="PRINTS" id="PR00169">
    <property type="entry name" value="KCHANNEL"/>
</dbReference>
<protein>
    <recommendedName>
        <fullName evidence="8">Potassium channel domain-containing protein</fullName>
    </recommendedName>
</protein>
<dbReference type="GO" id="GO:0005886">
    <property type="term" value="C:plasma membrane"/>
    <property type="evidence" value="ECO:0007669"/>
    <property type="project" value="UniProtKB-SubCell"/>
</dbReference>
<dbReference type="InterPro" id="IPR007791">
    <property type="entry name" value="DjlA_N"/>
</dbReference>
<dbReference type="SUPFAM" id="SSF81324">
    <property type="entry name" value="Voltage-gated potassium channels"/>
    <property type="match status" value="1"/>
</dbReference>
<dbReference type="InterPro" id="IPR011990">
    <property type="entry name" value="TPR-like_helical_dom_sf"/>
</dbReference>
<dbReference type="Pfam" id="PF08238">
    <property type="entry name" value="Sel1"/>
    <property type="match status" value="2"/>
</dbReference>
<dbReference type="Gene3D" id="1.10.287.70">
    <property type="match status" value="1"/>
</dbReference>
<feature type="transmembrane region" description="Helical" evidence="2">
    <location>
        <begin position="37"/>
        <end position="56"/>
    </location>
</feature>
<dbReference type="InterPro" id="IPR036291">
    <property type="entry name" value="NAD(P)-bd_dom_sf"/>
</dbReference>
<evidence type="ECO:0000259" key="5">
    <source>
        <dbReference type="Pfam" id="PF07885"/>
    </source>
</evidence>
<dbReference type="GO" id="GO:0006813">
    <property type="term" value="P:potassium ion transport"/>
    <property type="evidence" value="ECO:0007669"/>
    <property type="project" value="InterPro"/>
</dbReference>
<dbReference type="InterPro" id="IPR013099">
    <property type="entry name" value="K_chnl_dom"/>
</dbReference>
<feature type="domain" description="RCK N-terminal" evidence="3">
    <location>
        <begin position="382"/>
        <end position="481"/>
    </location>
</feature>
<evidence type="ECO:0000313" key="6">
    <source>
        <dbReference type="EMBL" id="RTZ80592.1"/>
    </source>
</evidence>
<dbReference type="CDD" id="cd07177">
    <property type="entry name" value="terB_like"/>
    <property type="match status" value="1"/>
</dbReference>
<sequence>MKIRLFLIVMIPAFLITSTIGIYLIEYILTGNKDSAFASIFSSLWWTAVTFTTVGYGDMSPETVQGKIFTFFVMAAGLINFSIVVSMVTEKFQEFRSGRDRGLDSIKIKSHILICSDDPTWMKEILSQNQKYVKRDKVVLISPYDEHPLLATSYKKLKWISGNSFDLNVLRKAAAAKAKIAYVFFKDSSYALMTVLQLETLSDGRIVTQAQYVGREYRKYFEDVGCDHALDPYDLYVPMMLSAFHSQGAPAWINKVINRNHGHQIATKKTDSLHIGKTWLELIKTNKQNHGIMPLAVVINEVVLINPDASFEIPKDSLIMQLEPFEISKGSSVMQFDVTESSPKGDLEKNAIDVMGMDEIGIDGHILISSDNQVFINRCLLEMSQRNQPEKIIVLSDTPLMEEIPDNLDVEWIEGDSNSENSFLEARSTEAKVALIDHTDDGQNLMAVLRLEQATDGEVFTIATYHKEDFDQQLFKVGCDFCLEPEELIAPILSQSALNPGLGTLIEEIVSEEPTTQSLHVRQLSREWEEDSWLSTILNLKEKEGELPVGLICCQTHKLLVNPHPELEVKPGDRLIYIASATITVKQNGDVLKPVEDSESTEEDVKPSEEAEKLYRQGLTLFKKDENYEEAYRCFHQAAILNHTRAKYNLGLMNYNGKGVPKNLDESYHWFHEAAKFGNENARKALKSTRALRDITSNTMEHEIPEFDNDLIGRMPEEQLYWFASAVIAMVMADEHIDLHERSFLHSAIRIVRDKRKIQELEEYILRWQTPPIGAMDFSTKDRDHILESLLNIAAVDRNFDEREEKLLREIAGLMNVPEQQIENLIKLGHKRVEQFRANQLRAPNVRARL</sequence>
<evidence type="ECO:0000259" key="4">
    <source>
        <dbReference type="Pfam" id="PF05099"/>
    </source>
</evidence>
<dbReference type="Pfam" id="PF07885">
    <property type="entry name" value="Ion_trans_2"/>
    <property type="match status" value="1"/>
</dbReference>
<organism evidence="6 7">
    <name type="scientific">SAR324 cluster bacterium</name>
    <dbReference type="NCBI Taxonomy" id="2024889"/>
    <lineage>
        <taxon>Bacteria</taxon>
        <taxon>Deltaproteobacteria</taxon>
        <taxon>SAR324 cluster</taxon>
    </lineage>
</organism>
<evidence type="ECO:0000256" key="1">
    <source>
        <dbReference type="ARBA" id="ARBA00004651"/>
    </source>
</evidence>
<dbReference type="InterPro" id="IPR029024">
    <property type="entry name" value="TerB-like"/>
</dbReference>
<dbReference type="InterPro" id="IPR006597">
    <property type="entry name" value="Sel1-like"/>
</dbReference>
<dbReference type="Gene3D" id="1.10.3680.10">
    <property type="entry name" value="TerB-like"/>
    <property type="match status" value="1"/>
</dbReference>
<evidence type="ECO:0000259" key="3">
    <source>
        <dbReference type="Pfam" id="PF02254"/>
    </source>
</evidence>
<dbReference type="PANTHER" id="PTHR43833">
    <property type="entry name" value="POTASSIUM CHANNEL PROTEIN 2-RELATED-RELATED"/>
    <property type="match status" value="1"/>
</dbReference>
<dbReference type="InterPro" id="IPR003148">
    <property type="entry name" value="RCK_N"/>
</dbReference>
<feature type="transmembrane region" description="Helical" evidence="2">
    <location>
        <begin position="68"/>
        <end position="88"/>
    </location>
</feature>
<name>A0A432GAJ8_9DELT</name>
<keyword evidence="2" id="KW-0472">Membrane</keyword>
<dbReference type="EMBL" id="QNZM01000158">
    <property type="protein sequence ID" value="RTZ80592.1"/>
    <property type="molecule type" value="Genomic_DNA"/>
</dbReference>
<comment type="subcellular location">
    <subcellularLocation>
        <location evidence="1">Cell membrane</location>
        <topology evidence="1">Multi-pass membrane protein</topology>
    </subcellularLocation>
</comment>
<feature type="transmembrane region" description="Helical" evidence="2">
    <location>
        <begin position="5"/>
        <end position="25"/>
    </location>
</feature>
<reference evidence="6 7" key="1">
    <citation type="submission" date="2018-06" db="EMBL/GenBank/DDBJ databases">
        <title>Combined omics and stable isotope probing to characterize newly discovered Mariana Back-Arc vent microbial communities.</title>
        <authorList>
            <person name="Trembath-Reichert E."/>
            <person name="Huber J.A."/>
        </authorList>
    </citation>
    <scope>NUCLEOTIDE SEQUENCE [LARGE SCALE GENOMIC DNA]</scope>
    <source>
        <strain evidence="6">MAG 63_2</strain>
    </source>
</reference>
<evidence type="ECO:0008006" key="8">
    <source>
        <dbReference type="Google" id="ProtNLM"/>
    </source>
</evidence>
<dbReference type="AlphaFoldDB" id="A0A432GAJ8"/>
<dbReference type="SUPFAM" id="SSF158682">
    <property type="entry name" value="TerB-like"/>
    <property type="match status" value="1"/>
</dbReference>
<dbReference type="PANTHER" id="PTHR43833:SF9">
    <property type="entry name" value="POTASSIUM CHANNEL PROTEIN YUGO-RELATED"/>
    <property type="match status" value="1"/>
</dbReference>
<gene>
    <name evidence="6" type="ORF">DSY98_04135</name>
</gene>
<comment type="caution">
    <text evidence="6">The sequence shown here is derived from an EMBL/GenBank/DDBJ whole genome shotgun (WGS) entry which is preliminary data.</text>
</comment>
<keyword evidence="2" id="KW-1133">Transmembrane helix</keyword>
<dbReference type="Pfam" id="PF02254">
    <property type="entry name" value="TrkA_N"/>
    <property type="match status" value="2"/>
</dbReference>
<proteinExistence type="predicted"/>
<dbReference type="SUPFAM" id="SSF81901">
    <property type="entry name" value="HCP-like"/>
    <property type="match status" value="1"/>
</dbReference>
<feature type="domain" description="Potassium channel" evidence="5">
    <location>
        <begin position="15"/>
        <end position="93"/>
    </location>
</feature>
<evidence type="ECO:0000256" key="2">
    <source>
        <dbReference type="SAM" id="Phobius"/>
    </source>
</evidence>
<dbReference type="SMART" id="SM00671">
    <property type="entry name" value="SEL1"/>
    <property type="match status" value="2"/>
</dbReference>
<evidence type="ECO:0000313" key="7">
    <source>
        <dbReference type="Proteomes" id="UP000286732"/>
    </source>
</evidence>
<keyword evidence="2" id="KW-0812">Transmembrane</keyword>
<dbReference type="SUPFAM" id="SSF51735">
    <property type="entry name" value="NAD(P)-binding Rossmann-fold domains"/>
    <property type="match status" value="2"/>
</dbReference>